<feature type="compositionally biased region" description="Acidic residues" evidence="1">
    <location>
        <begin position="12"/>
        <end position="22"/>
    </location>
</feature>
<dbReference type="GO" id="GO:0046677">
    <property type="term" value="P:response to antibiotic"/>
    <property type="evidence" value="ECO:0007669"/>
    <property type="project" value="InterPro"/>
</dbReference>
<sequence>MGMAFFKKRKDDEDDEEYEEEELYTRRRKPRDKDFKDLKSENKKHRKEPKKPWGKKERYLISATLLFTIGVSGILAMSARSWKLPGLPRISFSTFTLPNSLFSEETIILEGDRNYQVNQEFQKKMEEITSAFKDKTKDLSGIYGLYVINLNNGASFGVNENEKFQAASLIKLPVMAGMYIEDDKGNIDLDEKYTLRTSDKVKGAGSLYSKPAGYKITYRNLVELMGKQSDNTAFNIFRRILGEEKIGEIIGNIGMMDTSLNENITTPRDIGIYFEKLWRGNIVNDLSRDELLDALTDTIYEDWLIKGIPKEVRVAHKYGRELHVVNDAGIVFAEKPFVIVIMSKGVVEAEADKAFPELTKIVYDIEIKNGY</sequence>
<feature type="domain" description="Beta-lactamase class A catalytic" evidence="3">
    <location>
        <begin position="144"/>
        <end position="342"/>
    </location>
</feature>
<dbReference type="Proteomes" id="UP000034081">
    <property type="component" value="Unassembled WGS sequence"/>
</dbReference>
<evidence type="ECO:0000259" key="3">
    <source>
        <dbReference type="Pfam" id="PF13354"/>
    </source>
</evidence>
<dbReference type="InterPro" id="IPR000871">
    <property type="entry name" value="Beta-lactam_class-A"/>
</dbReference>
<dbReference type="InterPro" id="IPR045155">
    <property type="entry name" value="Beta-lactam_cat"/>
</dbReference>
<dbReference type="STRING" id="1618570.UT08_C0018G0019"/>
<dbReference type="GO" id="GO:0008800">
    <property type="term" value="F:beta-lactamase activity"/>
    <property type="evidence" value="ECO:0007669"/>
    <property type="project" value="InterPro"/>
</dbReference>
<dbReference type="Gene3D" id="3.40.710.10">
    <property type="entry name" value="DD-peptidase/beta-lactamase superfamily"/>
    <property type="match status" value="1"/>
</dbReference>
<name>A0A0G0KXR1_9BACT</name>
<gene>
    <name evidence="4" type="ORF">UT08_C0018G0019</name>
</gene>
<reference evidence="4 5" key="1">
    <citation type="journal article" date="2015" name="Nature">
        <title>rRNA introns, odd ribosomes, and small enigmatic genomes across a large radiation of phyla.</title>
        <authorList>
            <person name="Brown C.T."/>
            <person name="Hug L.A."/>
            <person name="Thomas B.C."/>
            <person name="Sharon I."/>
            <person name="Castelle C.J."/>
            <person name="Singh A."/>
            <person name="Wilkins M.J."/>
            <person name="Williams K.H."/>
            <person name="Banfield J.F."/>
        </authorList>
    </citation>
    <scope>NUCLEOTIDE SEQUENCE [LARGE SCALE GENOMIC DNA]</scope>
</reference>
<dbReference type="PANTHER" id="PTHR35333">
    <property type="entry name" value="BETA-LACTAMASE"/>
    <property type="match status" value="1"/>
</dbReference>
<keyword evidence="2" id="KW-1133">Transmembrane helix</keyword>
<keyword evidence="2" id="KW-0472">Membrane</keyword>
<feature type="transmembrane region" description="Helical" evidence="2">
    <location>
        <begin position="59"/>
        <end position="79"/>
    </location>
</feature>
<comment type="caution">
    <text evidence="4">The sequence shown here is derived from an EMBL/GenBank/DDBJ whole genome shotgun (WGS) entry which is preliminary data.</text>
</comment>
<dbReference type="AlphaFoldDB" id="A0A0G0KXR1"/>
<dbReference type="GO" id="GO:0030655">
    <property type="term" value="P:beta-lactam antibiotic catabolic process"/>
    <property type="evidence" value="ECO:0007669"/>
    <property type="project" value="InterPro"/>
</dbReference>
<evidence type="ECO:0000313" key="4">
    <source>
        <dbReference type="EMBL" id="KKQ84413.1"/>
    </source>
</evidence>
<organism evidence="4 5">
    <name type="scientific">Candidatus Woesebacteria bacterium GW2011_GWB1_38_8</name>
    <dbReference type="NCBI Taxonomy" id="1618570"/>
    <lineage>
        <taxon>Bacteria</taxon>
        <taxon>Candidatus Woeseibacteriota</taxon>
    </lineage>
</organism>
<dbReference type="PANTHER" id="PTHR35333:SF4">
    <property type="entry name" value="SLR0121 PROTEIN"/>
    <property type="match status" value="1"/>
</dbReference>
<dbReference type="InterPro" id="IPR012338">
    <property type="entry name" value="Beta-lactam/transpept-like"/>
</dbReference>
<protein>
    <submittedName>
        <fullName evidence="4">Beta-lactamase</fullName>
    </submittedName>
</protein>
<dbReference type="SUPFAM" id="SSF56601">
    <property type="entry name" value="beta-lactamase/transpeptidase-like"/>
    <property type="match status" value="1"/>
</dbReference>
<feature type="region of interest" description="Disordered" evidence="1">
    <location>
        <begin position="1"/>
        <end position="26"/>
    </location>
</feature>
<accession>A0A0G0KXR1</accession>
<evidence type="ECO:0000256" key="1">
    <source>
        <dbReference type="SAM" id="MobiDB-lite"/>
    </source>
</evidence>
<evidence type="ECO:0000313" key="5">
    <source>
        <dbReference type="Proteomes" id="UP000034081"/>
    </source>
</evidence>
<evidence type="ECO:0000256" key="2">
    <source>
        <dbReference type="SAM" id="Phobius"/>
    </source>
</evidence>
<keyword evidence="2" id="KW-0812">Transmembrane</keyword>
<proteinExistence type="predicted"/>
<dbReference type="EMBL" id="LBVL01000018">
    <property type="protein sequence ID" value="KKQ84413.1"/>
    <property type="molecule type" value="Genomic_DNA"/>
</dbReference>
<dbReference type="Pfam" id="PF13354">
    <property type="entry name" value="Beta-lactamase2"/>
    <property type="match status" value="1"/>
</dbReference>